<dbReference type="AlphaFoldDB" id="K1SU38"/>
<dbReference type="SUPFAM" id="SSF51064">
    <property type="entry name" value="Head domain of nucleotide exchange factor GrpE"/>
    <property type="match status" value="1"/>
</dbReference>
<dbReference type="InterPro" id="IPR009012">
    <property type="entry name" value="GrpE_head"/>
</dbReference>
<name>K1SU38_9ZZZZ</name>
<dbReference type="GO" id="GO:0006457">
    <property type="term" value="P:protein folding"/>
    <property type="evidence" value="ECO:0007669"/>
    <property type="project" value="InterPro"/>
</dbReference>
<evidence type="ECO:0000256" key="1">
    <source>
        <dbReference type="ARBA" id="ARBA00023186"/>
    </source>
</evidence>
<evidence type="ECO:0000313" key="2">
    <source>
        <dbReference type="EMBL" id="EKC58979.1"/>
    </source>
</evidence>
<dbReference type="GO" id="GO:0000774">
    <property type="term" value="F:adenyl-nucleotide exchange factor activity"/>
    <property type="evidence" value="ECO:0007669"/>
    <property type="project" value="InterPro"/>
</dbReference>
<proteinExistence type="predicted"/>
<comment type="caution">
    <text evidence="2">The sequence shown here is derived from an EMBL/GenBank/DDBJ whole genome shotgun (WGS) entry which is preliminary data.</text>
</comment>
<protein>
    <submittedName>
        <fullName evidence="2">GrpE nucleotide exchange factor</fullName>
    </submittedName>
</protein>
<dbReference type="GO" id="GO:0051087">
    <property type="term" value="F:protein-folding chaperone binding"/>
    <property type="evidence" value="ECO:0007669"/>
    <property type="project" value="InterPro"/>
</dbReference>
<dbReference type="Pfam" id="PF01025">
    <property type="entry name" value="GrpE"/>
    <property type="match status" value="1"/>
</dbReference>
<keyword evidence="1" id="KW-0143">Chaperone</keyword>
<accession>K1SU38</accession>
<sequence length="30" mass="3438">FGEKIVAQEYRKGYMIGNKVIRHSMVVVAN</sequence>
<dbReference type="InterPro" id="IPR000740">
    <property type="entry name" value="GrpE"/>
</dbReference>
<dbReference type="EMBL" id="AJWY01009231">
    <property type="protein sequence ID" value="EKC58979.1"/>
    <property type="molecule type" value="Genomic_DNA"/>
</dbReference>
<organism evidence="2">
    <name type="scientific">human gut metagenome</name>
    <dbReference type="NCBI Taxonomy" id="408170"/>
    <lineage>
        <taxon>unclassified sequences</taxon>
        <taxon>metagenomes</taxon>
        <taxon>organismal metagenomes</taxon>
    </lineage>
</organism>
<dbReference type="GO" id="GO:0042803">
    <property type="term" value="F:protein homodimerization activity"/>
    <property type="evidence" value="ECO:0007669"/>
    <property type="project" value="InterPro"/>
</dbReference>
<gene>
    <name evidence="2" type="ORF">LEA_13603</name>
</gene>
<feature type="non-terminal residue" evidence="2">
    <location>
        <position position="1"/>
    </location>
</feature>
<dbReference type="Gene3D" id="2.30.22.10">
    <property type="entry name" value="Head domain of nucleotide exchange factor GrpE"/>
    <property type="match status" value="1"/>
</dbReference>
<reference evidence="2" key="1">
    <citation type="journal article" date="2013" name="Environ. Microbiol.">
        <title>Microbiota from the distal guts of lean and obese adolescents exhibit partial functional redundancy besides clear differences in community structure.</title>
        <authorList>
            <person name="Ferrer M."/>
            <person name="Ruiz A."/>
            <person name="Lanza F."/>
            <person name="Haange S.B."/>
            <person name="Oberbach A."/>
            <person name="Till H."/>
            <person name="Bargiela R."/>
            <person name="Campoy C."/>
            <person name="Segura M.T."/>
            <person name="Richter M."/>
            <person name="von Bergen M."/>
            <person name="Seifert J."/>
            <person name="Suarez A."/>
        </authorList>
    </citation>
    <scope>NUCLEOTIDE SEQUENCE</scope>
</reference>